<dbReference type="EMBL" id="OU896712">
    <property type="protein sequence ID" value="CAG9822598.1"/>
    <property type="molecule type" value="Genomic_DNA"/>
</dbReference>
<feature type="compositionally biased region" description="Basic and acidic residues" evidence="1">
    <location>
        <begin position="110"/>
        <end position="120"/>
    </location>
</feature>
<feature type="region of interest" description="Disordered" evidence="1">
    <location>
        <begin position="32"/>
        <end position="59"/>
    </location>
</feature>
<organism evidence="3 4">
    <name type="scientific">Phaedon cochleariae</name>
    <name type="common">Mustard beetle</name>
    <dbReference type="NCBI Taxonomy" id="80249"/>
    <lineage>
        <taxon>Eukaryota</taxon>
        <taxon>Metazoa</taxon>
        <taxon>Ecdysozoa</taxon>
        <taxon>Arthropoda</taxon>
        <taxon>Hexapoda</taxon>
        <taxon>Insecta</taxon>
        <taxon>Pterygota</taxon>
        <taxon>Neoptera</taxon>
        <taxon>Endopterygota</taxon>
        <taxon>Coleoptera</taxon>
        <taxon>Polyphaga</taxon>
        <taxon>Cucujiformia</taxon>
        <taxon>Chrysomeloidea</taxon>
        <taxon>Chrysomelidae</taxon>
        <taxon>Chrysomelinae</taxon>
        <taxon>Chrysomelini</taxon>
        <taxon>Phaedon</taxon>
    </lineage>
</organism>
<evidence type="ECO:0000313" key="3">
    <source>
        <dbReference type="EMBL" id="CAG9822598.1"/>
    </source>
</evidence>
<sequence>MLNLPEDLDGDSLVTLLHQILERLNKLNPHNQLSIRPVSDQPQSDHLPKYGKRPFQDTNDLHETNYEKEFPMIPLSNRFDQLSKLQDDEMSECSSVKSSSSQKSVRARKSLSDRNVRDDISCPYFNSELRSRSRSPQMPQMSQFQQNSVQLKRQGSKVPMNSQHKPSSSSLRDSIPTKIDKNNVSVNQNVDNHQVRVPPIILRDKTKWTSLSKELPTLQINYFKAVNTTEGIKVFCDSPDSFRALTRLLDNKKYPFHTYQLPDEKSLRVVLRNVSEHIEPDDISEELTERGFEVTSVHRMKRRDGTAMPIVLVLLPKTEKNREIYDITRLVGLTIKVEPQRPKAQMWQIILLAIFPHIIGLVVRPLDPIESPLWEEKLLEAMYPEEEVPSSNSDSLKHRYPYDDEEITGPDPDFLARPPSSKRALAMFARWGSINGIGKNRPPIRSHVFDAEDAISAQTRGRMLGQPLRWG</sequence>
<dbReference type="AlphaFoldDB" id="A0A9N9SH25"/>
<dbReference type="InterPro" id="IPR006579">
    <property type="entry name" value="Pre_C2HC_dom"/>
</dbReference>
<feature type="compositionally biased region" description="Polar residues" evidence="1">
    <location>
        <begin position="32"/>
        <end position="44"/>
    </location>
</feature>
<dbReference type="Proteomes" id="UP001153737">
    <property type="component" value="Chromosome 6"/>
</dbReference>
<evidence type="ECO:0000313" key="4">
    <source>
        <dbReference type="Proteomes" id="UP001153737"/>
    </source>
</evidence>
<name>A0A9N9SH25_PHACE</name>
<reference evidence="3" key="2">
    <citation type="submission" date="2022-10" db="EMBL/GenBank/DDBJ databases">
        <authorList>
            <consortium name="ENA_rothamsted_submissions"/>
            <consortium name="culmorum"/>
            <person name="King R."/>
        </authorList>
    </citation>
    <scope>NUCLEOTIDE SEQUENCE</scope>
</reference>
<accession>A0A9N9SH25</accession>
<keyword evidence="4" id="KW-1185">Reference proteome</keyword>
<feature type="region of interest" description="Disordered" evidence="1">
    <location>
        <begin position="90"/>
        <end position="176"/>
    </location>
</feature>
<dbReference type="OrthoDB" id="6671957at2759"/>
<feature type="compositionally biased region" description="Polar residues" evidence="1">
    <location>
        <begin position="149"/>
        <end position="172"/>
    </location>
</feature>
<feature type="domain" description="Pre-C2HC" evidence="2">
    <location>
        <begin position="280"/>
        <end position="347"/>
    </location>
</feature>
<evidence type="ECO:0000259" key="2">
    <source>
        <dbReference type="SMART" id="SM00596"/>
    </source>
</evidence>
<dbReference type="SMART" id="SM00596">
    <property type="entry name" value="PRE_C2HC"/>
    <property type="match status" value="1"/>
</dbReference>
<protein>
    <recommendedName>
        <fullName evidence="2">Pre-C2HC domain-containing protein</fullName>
    </recommendedName>
</protein>
<evidence type="ECO:0000256" key="1">
    <source>
        <dbReference type="SAM" id="MobiDB-lite"/>
    </source>
</evidence>
<feature type="compositionally biased region" description="Low complexity" evidence="1">
    <location>
        <begin position="94"/>
        <end position="104"/>
    </location>
</feature>
<gene>
    <name evidence="3" type="ORF">PHAECO_LOCUS9964</name>
</gene>
<feature type="compositionally biased region" description="Low complexity" evidence="1">
    <location>
        <begin position="134"/>
        <end position="148"/>
    </location>
</feature>
<proteinExistence type="predicted"/>
<reference evidence="3" key="1">
    <citation type="submission" date="2022-01" db="EMBL/GenBank/DDBJ databases">
        <authorList>
            <person name="King R."/>
        </authorList>
    </citation>
    <scope>NUCLEOTIDE SEQUENCE</scope>
</reference>
<dbReference type="Pfam" id="PF07530">
    <property type="entry name" value="PRE_C2HC"/>
    <property type="match status" value="1"/>
</dbReference>